<keyword evidence="3" id="KW-0472">Membrane</keyword>
<gene>
    <name evidence="9" type="ORF">GOODEAATRI_019528</name>
</gene>
<dbReference type="SMART" id="SM00423">
    <property type="entry name" value="PSI"/>
    <property type="match status" value="1"/>
</dbReference>
<dbReference type="Gene3D" id="2.60.40.10">
    <property type="entry name" value="Immunoglobulins"/>
    <property type="match status" value="1"/>
</dbReference>
<protein>
    <recommendedName>
        <fullName evidence="8">Sema domain-containing protein</fullName>
    </recommendedName>
</protein>
<evidence type="ECO:0000256" key="2">
    <source>
        <dbReference type="ARBA" id="ARBA00009492"/>
    </source>
</evidence>
<sequence>PRFIAAHLIPDNDDRDDDKVYFFFTEKASEGRDREEAIYTRVGRVCVVRYHNCFLYLRQVLLYVFTRWLTSEKLSMDPLLTKRVLTTSGVPMKAECLIQDQVFLIVFVFLQDVGTVLKVISLHSGNSLETEEVTLEELQVFKVKLHRCETYGKACAECCLARDPYCAWDGSSCARFVPNSKRRFRRQDVKHGNAVVQCVDQNVSEKNSTFLECVPRSPQASITWLVQRDDRKEEDEGVYICRSREHGFTQTLAHITLQVLQGDTVDALIARDGAGISDTFKDRSPGNHRPWMPCSTYSRVQIGQSRTWFKDIMQLIGPSNLPHIEEYCERMWCNDKIRKKHKSMLEKYRQAQESARKARSKASGERNRTPRDLRGQEE</sequence>
<comment type="similarity">
    <text evidence="2">Belongs to the semaphorin family.</text>
</comment>
<evidence type="ECO:0000256" key="4">
    <source>
        <dbReference type="ARBA" id="ARBA00023157"/>
    </source>
</evidence>
<evidence type="ECO:0000256" key="7">
    <source>
        <dbReference type="SAM" id="MobiDB-lite"/>
    </source>
</evidence>
<dbReference type="Gene3D" id="3.30.1680.10">
    <property type="entry name" value="ligand-binding face of the semaphorins, domain 2"/>
    <property type="match status" value="1"/>
</dbReference>
<evidence type="ECO:0000259" key="8">
    <source>
        <dbReference type="PROSITE" id="PS51004"/>
    </source>
</evidence>
<dbReference type="EMBL" id="JAHRIO010021730">
    <property type="protein sequence ID" value="MEQ2165672.1"/>
    <property type="molecule type" value="Genomic_DNA"/>
</dbReference>
<dbReference type="PANTHER" id="PTHR11036:SF20">
    <property type="entry name" value="SEMAPHORIN-3G"/>
    <property type="match status" value="1"/>
</dbReference>
<evidence type="ECO:0000256" key="6">
    <source>
        <dbReference type="PROSITE-ProRule" id="PRU00352"/>
    </source>
</evidence>
<evidence type="ECO:0000256" key="5">
    <source>
        <dbReference type="ARBA" id="ARBA00023180"/>
    </source>
</evidence>
<feature type="region of interest" description="Disordered" evidence="7">
    <location>
        <begin position="344"/>
        <end position="378"/>
    </location>
</feature>
<dbReference type="InterPro" id="IPR002165">
    <property type="entry name" value="Plexin_repeat"/>
</dbReference>
<dbReference type="Pfam" id="PF01437">
    <property type="entry name" value="PSI"/>
    <property type="match status" value="1"/>
</dbReference>
<dbReference type="PANTHER" id="PTHR11036">
    <property type="entry name" value="SEMAPHORIN"/>
    <property type="match status" value="1"/>
</dbReference>
<keyword evidence="4" id="KW-1015">Disulfide bond</keyword>
<evidence type="ECO:0000313" key="9">
    <source>
        <dbReference type="EMBL" id="MEQ2165672.1"/>
    </source>
</evidence>
<comment type="subcellular location">
    <subcellularLocation>
        <location evidence="1">Membrane</location>
    </subcellularLocation>
</comment>
<dbReference type="InterPro" id="IPR001627">
    <property type="entry name" value="Semap_dom"/>
</dbReference>
<accession>A0ABV0N5Y8</accession>
<evidence type="ECO:0000313" key="10">
    <source>
        <dbReference type="Proteomes" id="UP001476798"/>
    </source>
</evidence>
<dbReference type="SUPFAM" id="SSF48726">
    <property type="entry name" value="Immunoglobulin"/>
    <property type="match status" value="1"/>
</dbReference>
<comment type="caution">
    <text evidence="9">The sequence shown here is derived from an EMBL/GenBank/DDBJ whole genome shotgun (WGS) entry which is preliminary data.</text>
</comment>
<dbReference type="InterPro" id="IPR016201">
    <property type="entry name" value="PSI"/>
</dbReference>
<dbReference type="SUPFAM" id="SSF103575">
    <property type="entry name" value="Plexin repeat"/>
    <property type="match status" value="1"/>
</dbReference>
<proteinExistence type="inferred from homology"/>
<comment type="caution">
    <text evidence="6">Lacks conserved residue(s) required for the propagation of feature annotation.</text>
</comment>
<dbReference type="InterPro" id="IPR036179">
    <property type="entry name" value="Ig-like_dom_sf"/>
</dbReference>
<dbReference type="InterPro" id="IPR036352">
    <property type="entry name" value="Semap_dom_sf"/>
</dbReference>
<dbReference type="InterPro" id="IPR015943">
    <property type="entry name" value="WD40/YVTN_repeat-like_dom_sf"/>
</dbReference>
<keyword evidence="10" id="KW-1185">Reference proteome</keyword>
<dbReference type="Gene3D" id="2.130.10.10">
    <property type="entry name" value="YVTN repeat-like/Quinoprotein amine dehydrogenase"/>
    <property type="match status" value="1"/>
</dbReference>
<feature type="non-terminal residue" evidence="9">
    <location>
        <position position="1"/>
    </location>
</feature>
<dbReference type="Proteomes" id="UP001476798">
    <property type="component" value="Unassembled WGS sequence"/>
</dbReference>
<evidence type="ECO:0000256" key="3">
    <source>
        <dbReference type="ARBA" id="ARBA00023136"/>
    </source>
</evidence>
<dbReference type="PROSITE" id="PS51004">
    <property type="entry name" value="SEMA"/>
    <property type="match status" value="1"/>
</dbReference>
<evidence type="ECO:0000256" key="1">
    <source>
        <dbReference type="ARBA" id="ARBA00004370"/>
    </source>
</evidence>
<dbReference type="SUPFAM" id="SSF101912">
    <property type="entry name" value="Sema domain"/>
    <property type="match status" value="1"/>
</dbReference>
<organism evidence="9 10">
    <name type="scientific">Goodea atripinnis</name>
    <dbReference type="NCBI Taxonomy" id="208336"/>
    <lineage>
        <taxon>Eukaryota</taxon>
        <taxon>Metazoa</taxon>
        <taxon>Chordata</taxon>
        <taxon>Craniata</taxon>
        <taxon>Vertebrata</taxon>
        <taxon>Euteleostomi</taxon>
        <taxon>Actinopterygii</taxon>
        <taxon>Neopterygii</taxon>
        <taxon>Teleostei</taxon>
        <taxon>Neoteleostei</taxon>
        <taxon>Acanthomorphata</taxon>
        <taxon>Ovalentaria</taxon>
        <taxon>Atherinomorphae</taxon>
        <taxon>Cyprinodontiformes</taxon>
        <taxon>Goodeidae</taxon>
        <taxon>Goodea</taxon>
    </lineage>
</organism>
<dbReference type="InterPro" id="IPR027231">
    <property type="entry name" value="Semaphorin"/>
</dbReference>
<keyword evidence="5" id="KW-0325">Glycoprotein</keyword>
<dbReference type="InterPro" id="IPR013783">
    <property type="entry name" value="Ig-like_fold"/>
</dbReference>
<name>A0ABV0N5Y8_9TELE</name>
<feature type="domain" description="Sema" evidence="8">
    <location>
        <begin position="1"/>
        <end position="46"/>
    </location>
</feature>
<reference evidence="9 10" key="1">
    <citation type="submission" date="2021-06" db="EMBL/GenBank/DDBJ databases">
        <authorList>
            <person name="Palmer J.M."/>
        </authorList>
    </citation>
    <scope>NUCLEOTIDE SEQUENCE [LARGE SCALE GENOMIC DNA]</scope>
    <source>
        <strain evidence="9 10">GA_2019</strain>
        <tissue evidence="9">Muscle</tissue>
    </source>
</reference>